<dbReference type="EMBL" id="ML993614">
    <property type="protein sequence ID" value="KAF2162303.1"/>
    <property type="molecule type" value="Genomic_DNA"/>
</dbReference>
<evidence type="ECO:0000313" key="2">
    <source>
        <dbReference type="Proteomes" id="UP000799537"/>
    </source>
</evidence>
<dbReference type="Pfam" id="PF13238">
    <property type="entry name" value="AAA_18"/>
    <property type="match status" value="1"/>
</dbReference>
<dbReference type="SUPFAM" id="SSF52540">
    <property type="entry name" value="P-loop containing nucleoside triphosphate hydrolases"/>
    <property type="match status" value="1"/>
</dbReference>
<evidence type="ECO:0000313" key="1">
    <source>
        <dbReference type="EMBL" id="KAF2162303.1"/>
    </source>
</evidence>
<protein>
    <submittedName>
        <fullName evidence="1">Uncharacterized protein</fullName>
    </submittedName>
</protein>
<dbReference type="Gene3D" id="3.40.50.300">
    <property type="entry name" value="P-loop containing nucleotide triphosphate hydrolases"/>
    <property type="match status" value="1"/>
</dbReference>
<organism evidence="1 2">
    <name type="scientific">Zasmidium cellare ATCC 36951</name>
    <dbReference type="NCBI Taxonomy" id="1080233"/>
    <lineage>
        <taxon>Eukaryota</taxon>
        <taxon>Fungi</taxon>
        <taxon>Dikarya</taxon>
        <taxon>Ascomycota</taxon>
        <taxon>Pezizomycotina</taxon>
        <taxon>Dothideomycetes</taxon>
        <taxon>Dothideomycetidae</taxon>
        <taxon>Mycosphaerellales</taxon>
        <taxon>Mycosphaerellaceae</taxon>
        <taxon>Zasmidium</taxon>
    </lineage>
</organism>
<dbReference type="OrthoDB" id="5426988at2759"/>
<name>A0A6A6C5Y7_ZASCE</name>
<reference evidence="1" key="1">
    <citation type="journal article" date="2020" name="Stud. Mycol.">
        <title>101 Dothideomycetes genomes: a test case for predicting lifestyles and emergence of pathogens.</title>
        <authorList>
            <person name="Haridas S."/>
            <person name="Albert R."/>
            <person name="Binder M."/>
            <person name="Bloem J."/>
            <person name="Labutti K."/>
            <person name="Salamov A."/>
            <person name="Andreopoulos B."/>
            <person name="Baker S."/>
            <person name="Barry K."/>
            <person name="Bills G."/>
            <person name="Bluhm B."/>
            <person name="Cannon C."/>
            <person name="Castanera R."/>
            <person name="Culley D."/>
            <person name="Daum C."/>
            <person name="Ezra D."/>
            <person name="Gonzalez J."/>
            <person name="Henrissat B."/>
            <person name="Kuo A."/>
            <person name="Liang C."/>
            <person name="Lipzen A."/>
            <person name="Lutzoni F."/>
            <person name="Magnuson J."/>
            <person name="Mondo S."/>
            <person name="Nolan M."/>
            <person name="Ohm R."/>
            <person name="Pangilinan J."/>
            <person name="Park H.-J."/>
            <person name="Ramirez L."/>
            <person name="Alfaro M."/>
            <person name="Sun H."/>
            <person name="Tritt A."/>
            <person name="Yoshinaga Y."/>
            <person name="Zwiers L.-H."/>
            <person name="Turgeon B."/>
            <person name="Goodwin S."/>
            <person name="Spatafora J."/>
            <person name="Crous P."/>
            <person name="Grigoriev I."/>
        </authorList>
    </citation>
    <scope>NUCLEOTIDE SEQUENCE</scope>
    <source>
        <strain evidence="1">ATCC 36951</strain>
    </source>
</reference>
<accession>A0A6A6C5Y7</accession>
<dbReference type="InterPro" id="IPR027417">
    <property type="entry name" value="P-loop_NTPase"/>
</dbReference>
<dbReference type="GeneID" id="54561790"/>
<gene>
    <name evidence="1" type="ORF">M409DRAFT_27307</name>
</gene>
<sequence length="202" mass="22896">MTSSPAPVIYINGYPGVGKFTIAKALQRLIAGSILIHNHQLIDPVEKKYARDSQLYNEKRSAERHKVLSPIAHDSKTRDTVYIFTDSQIEYNDCVGDYTDLALSSNGNGARRFYSVVLECEFEENVRRLTAPGRGGEGSTKLKDVEVLTEIRQRYSPWKFEDGDELVLDVTKLESEQAAAKIKEFFDERQKDGRTLSTWDEA</sequence>
<dbReference type="RefSeq" id="XP_033663192.1">
    <property type="nucleotide sequence ID" value="XM_033808518.1"/>
</dbReference>
<proteinExistence type="predicted"/>
<dbReference type="AlphaFoldDB" id="A0A6A6C5Y7"/>
<dbReference type="Proteomes" id="UP000799537">
    <property type="component" value="Unassembled WGS sequence"/>
</dbReference>
<keyword evidence="2" id="KW-1185">Reference proteome</keyword>